<dbReference type="InterPro" id="IPR012677">
    <property type="entry name" value="Nucleotide-bd_a/b_plait_sf"/>
</dbReference>
<keyword evidence="6" id="KW-1185">Reference proteome</keyword>
<evidence type="ECO:0000313" key="6">
    <source>
        <dbReference type="Proteomes" id="UP001307889"/>
    </source>
</evidence>
<dbReference type="SUPFAM" id="SSF54928">
    <property type="entry name" value="RNA-binding domain, RBD"/>
    <property type="match status" value="1"/>
</dbReference>
<accession>A0ABN7AUD5</accession>
<feature type="compositionally biased region" description="Gly residues" evidence="3">
    <location>
        <begin position="219"/>
        <end position="229"/>
    </location>
</feature>
<feature type="compositionally biased region" description="Basic and acidic residues" evidence="3">
    <location>
        <begin position="230"/>
        <end position="356"/>
    </location>
</feature>
<name>A0ABN7AUD5_9HEMI</name>
<dbReference type="InterPro" id="IPR000504">
    <property type="entry name" value="RRM_dom"/>
</dbReference>
<dbReference type="InterPro" id="IPR035979">
    <property type="entry name" value="RBD_domain_sf"/>
</dbReference>
<feature type="domain" description="RRM" evidence="4">
    <location>
        <begin position="77"/>
        <end position="151"/>
    </location>
</feature>
<keyword evidence="5" id="KW-0396">Initiation factor</keyword>
<feature type="compositionally biased region" description="Gly residues" evidence="3">
    <location>
        <begin position="157"/>
        <end position="171"/>
    </location>
</feature>
<organism evidence="5 6">
    <name type="scientific">Nesidiocoris tenuis</name>
    <dbReference type="NCBI Taxonomy" id="355587"/>
    <lineage>
        <taxon>Eukaryota</taxon>
        <taxon>Metazoa</taxon>
        <taxon>Ecdysozoa</taxon>
        <taxon>Arthropoda</taxon>
        <taxon>Hexapoda</taxon>
        <taxon>Insecta</taxon>
        <taxon>Pterygota</taxon>
        <taxon>Neoptera</taxon>
        <taxon>Paraneoptera</taxon>
        <taxon>Hemiptera</taxon>
        <taxon>Heteroptera</taxon>
        <taxon>Panheteroptera</taxon>
        <taxon>Cimicomorpha</taxon>
        <taxon>Miridae</taxon>
        <taxon>Dicyphina</taxon>
        <taxon>Nesidiocoris</taxon>
    </lineage>
</organism>
<feature type="compositionally biased region" description="Pro residues" evidence="3">
    <location>
        <begin position="378"/>
        <end position="390"/>
    </location>
</feature>
<feature type="compositionally biased region" description="Basic residues" evidence="3">
    <location>
        <begin position="1"/>
        <end position="11"/>
    </location>
</feature>
<evidence type="ECO:0000256" key="2">
    <source>
        <dbReference type="PROSITE-ProRule" id="PRU00176"/>
    </source>
</evidence>
<keyword evidence="5" id="KW-0648">Protein biosynthesis</keyword>
<feature type="compositionally biased region" description="Acidic residues" evidence="3">
    <location>
        <begin position="576"/>
        <end position="585"/>
    </location>
</feature>
<sequence>MGKKKSNKKNWKPLPPDAVLQTSINKKSTNWAEEVDQMEAVAANDRISSKPVVLPTAPRSSRASDFDESKVPHSGPFVIHVSNIPYEVDEDDLTNFFHGMNITSIKMPREDKKSRGYSYIEFGDRQSLIAALNKPDVVMKNRPIKIELSTSDPRGGMFRGGRGGRDGGGGMMMRSDMGGDPDRTTGNWRSGPREPGFADDRPSFDRGGGYGGGRREFSSGGGGGGGFRGGYDRDERGGGSSFGRDRDDRGGGSFRDDRAGSGFRDDRDRGNDRFDRRRDDYDRGFRDDRSNFRDRGSFNRNVDDDRREERGGGSWRDDNRPNFSHMDDRRDDRRRDDRDRDRDSRFRGPRRDDLPPVDRGSAPSGERKKLILQRRPADLPPPESIPPPAAPQASIFGGAKPVDTSAREREVEERLVRGEVVVEKGPPGPRSTGGGSTSSRERELSESEKSVTPAPVAPPPRENAWRGKPASPVVNNGRTTPEIKSPATTPHEEKSDAPKAWGPRKQEPRRTDEPKPNRPPPKTGPPSVGQDKGRPRDDKPPNKTREPKTIDDVSKMPKLVDNEARNFNTANKYLPLEDDEEEVAE</sequence>
<evidence type="ECO:0000259" key="4">
    <source>
        <dbReference type="PROSITE" id="PS50102"/>
    </source>
</evidence>
<proteinExistence type="predicted"/>
<dbReference type="SMART" id="SM00360">
    <property type="entry name" value="RRM"/>
    <property type="match status" value="1"/>
</dbReference>
<feature type="compositionally biased region" description="Basic and acidic residues" evidence="3">
    <location>
        <begin position="439"/>
        <end position="449"/>
    </location>
</feature>
<dbReference type="GO" id="GO:0003743">
    <property type="term" value="F:translation initiation factor activity"/>
    <property type="evidence" value="ECO:0007669"/>
    <property type="project" value="UniProtKB-KW"/>
</dbReference>
<evidence type="ECO:0000313" key="5">
    <source>
        <dbReference type="EMBL" id="BES95803.1"/>
    </source>
</evidence>
<protein>
    <submittedName>
        <fullName evidence="5">Initiation factor 4B</fullName>
    </submittedName>
</protein>
<dbReference type="EMBL" id="AP028914">
    <property type="protein sequence ID" value="BES95803.1"/>
    <property type="molecule type" value="Genomic_DNA"/>
</dbReference>
<keyword evidence="1 2" id="KW-0694">RNA-binding</keyword>
<gene>
    <name evidence="5" type="ORF">NTJ_08612</name>
</gene>
<reference evidence="5 6" key="1">
    <citation type="submission" date="2023-09" db="EMBL/GenBank/DDBJ databases">
        <title>Nesidiocoris tenuis whole genome shotgun sequence.</title>
        <authorList>
            <person name="Shibata T."/>
            <person name="Shimoda M."/>
            <person name="Kobayashi T."/>
            <person name="Uehara T."/>
        </authorList>
    </citation>
    <scope>NUCLEOTIDE SEQUENCE [LARGE SCALE GENOMIC DNA]</scope>
    <source>
        <strain evidence="5 6">Japan</strain>
    </source>
</reference>
<dbReference type="PANTHER" id="PTHR23236">
    <property type="entry name" value="EUKARYOTIC TRANSLATION INITIATION FACTOR 4B/4H"/>
    <property type="match status" value="1"/>
</dbReference>
<evidence type="ECO:0000256" key="3">
    <source>
        <dbReference type="SAM" id="MobiDB-lite"/>
    </source>
</evidence>
<feature type="region of interest" description="Disordered" evidence="3">
    <location>
        <begin position="148"/>
        <end position="585"/>
    </location>
</feature>
<dbReference type="PROSITE" id="PS50102">
    <property type="entry name" value="RRM"/>
    <property type="match status" value="1"/>
</dbReference>
<dbReference type="Pfam" id="PF00076">
    <property type="entry name" value="RRM_1"/>
    <property type="match status" value="1"/>
</dbReference>
<feature type="compositionally biased region" description="Basic and acidic residues" evidence="3">
    <location>
        <begin position="504"/>
        <end position="516"/>
    </location>
</feature>
<feature type="region of interest" description="Disordered" evidence="3">
    <location>
        <begin position="1"/>
        <end position="25"/>
    </location>
</feature>
<evidence type="ECO:0000256" key="1">
    <source>
        <dbReference type="ARBA" id="ARBA00022884"/>
    </source>
</evidence>
<feature type="compositionally biased region" description="Basic and acidic residues" evidence="3">
    <location>
        <begin position="405"/>
        <end position="422"/>
    </location>
</feature>
<dbReference type="PANTHER" id="PTHR23236:SF2">
    <property type="entry name" value="EUKARYOTIC TRANSLATION INITIATION FACTOR 4B"/>
    <property type="match status" value="1"/>
</dbReference>
<dbReference type="Gene3D" id="3.30.70.330">
    <property type="match status" value="1"/>
</dbReference>
<feature type="compositionally biased region" description="Basic and acidic residues" evidence="3">
    <location>
        <begin position="531"/>
        <end position="564"/>
    </location>
</feature>
<dbReference type="Proteomes" id="UP001307889">
    <property type="component" value="Chromosome 6"/>
</dbReference>